<evidence type="ECO:0000313" key="1">
    <source>
        <dbReference type="EMBL" id="CAG8745591.1"/>
    </source>
</evidence>
<comment type="caution">
    <text evidence="1">The sequence shown here is derived from an EMBL/GenBank/DDBJ whole genome shotgun (WGS) entry which is preliminary data.</text>
</comment>
<organism evidence="1 2">
    <name type="scientific">Acaulospora colombiana</name>
    <dbReference type="NCBI Taxonomy" id="27376"/>
    <lineage>
        <taxon>Eukaryota</taxon>
        <taxon>Fungi</taxon>
        <taxon>Fungi incertae sedis</taxon>
        <taxon>Mucoromycota</taxon>
        <taxon>Glomeromycotina</taxon>
        <taxon>Glomeromycetes</taxon>
        <taxon>Diversisporales</taxon>
        <taxon>Acaulosporaceae</taxon>
        <taxon>Acaulospora</taxon>
    </lineage>
</organism>
<dbReference type="EMBL" id="CAJVPT010050217">
    <property type="protein sequence ID" value="CAG8745591.1"/>
    <property type="molecule type" value="Genomic_DNA"/>
</dbReference>
<evidence type="ECO:0000313" key="2">
    <source>
        <dbReference type="Proteomes" id="UP000789525"/>
    </source>
</evidence>
<name>A0ACA9QC93_9GLOM</name>
<dbReference type="Proteomes" id="UP000789525">
    <property type="component" value="Unassembled WGS sequence"/>
</dbReference>
<sequence>CTADRSGIQSRLVDHVQRHLTTVTFKEDPSMESRQLIMGSPFSPGPAIWIQGVVIGGNWRDRGTPNVSFTLDGIESPMQTVETNDQDNILYNVTLFQASNLSNKEHTLCIQTHDNSSFLLDSITYTSTSSLAAAVNETTATITDSPESTFPYSELPPSQSPNAESSGSSSLDEVEEKMDLEVVQGDEEVLQEGSLNQV</sequence>
<reference evidence="1" key="1">
    <citation type="submission" date="2021-06" db="EMBL/GenBank/DDBJ databases">
        <authorList>
            <person name="Kallberg Y."/>
            <person name="Tangrot J."/>
            <person name="Rosling A."/>
        </authorList>
    </citation>
    <scope>NUCLEOTIDE SEQUENCE</scope>
    <source>
        <strain evidence="1">CL356</strain>
    </source>
</reference>
<feature type="non-terminal residue" evidence="1">
    <location>
        <position position="1"/>
    </location>
</feature>
<gene>
    <name evidence="1" type="ORF">ACOLOM_LOCUS12423</name>
</gene>
<proteinExistence type="predicted"/>
<keyword evidence="2" id="KW-1185">Reference proteome</keyword>
<protein>
    <submittedName>
        <fullName evidence="1">118_t:CDS:1</fullName>
    </submittedName>
</protein>
<accession>A0ACA9QC93</accession>
<feature type="non-terminal residue" evidence="1">
    <location>
        <position position="198"/>
    </location>
</feature>